<sequence>MRAFRERRDSQFYLSALSYAQSLLGEGKPAQALLQINKSFMAELETEDVLVTWPPAYQAVVWIIERYRGDRECFLGNPVRHYQHLATRMSGPRGGIRTLRAWACFYLAETFAPEYERDLEQLQKEKLTIPSFQSVLSAIDRFGWDGEGNVLRGTFSSLRDR</sequence>
<name>A0A918TNN2_9BACT</name>
<proteinExistence type="predicted"/>
<dbReference type="Proteomes" id="UP000644507">
    <property type="component" value="Unassembled WGS sequence"/>
</dbReference>
<evidence type="ECO:0000313" key="1">
    <source>
        <dbReference type="EMBL" id="GHC54254.1"/>
    </source>
</evidence>
<organism evidence="1 2">
    <name type="scientific">Roseibacillus persicicus</name>
    <dbReference type="NCBI Taxonomy" id="454148"/>
    <lineage>
        <taxon>Bacteria</taxon>
        <taxon>Pseudomonadati</taxon>
        <taxon>Verrucomicrobiota</taxon>
        <taxon>Verrucomicrobiia</taxon>
        <taxon>Verrucomicrobiales</taxon>
        <taxon>Verrucomicrobiaceae</taxon>
        <taxon>Roseibacillus</taxon>
    </lineage>
</organism>
<dbReference type="AlphaFoldDB" id="A0A918TNN2"/>
<keyword evidence="2" id="KW-1185">Reference proteome</keyword>
<dbReference type="EMBL" id="BMXI01000008">
    <property type="protein sequence ID" value="GHC54254.1"/>
    <property type="molecule type" value="Genomic_DNA"/>
</dbReference>
<accession>A0A918TNN2</accession>
<gene>
    <name evidence="1" type="ORF">GCM10007100_20780</name>
</gene>
<reference evidence="1" key="1">
    <citation type="journal article" date="2014" name="Int. J. Syst. Evol. Microbiol.">
        <title>Complete genome sequence of Corynebacterium casei LMG S-19264T (=DSM 44701T), isolated from a smear-ripened cheese.</title>
        <authorList>
            <consortium name="US DOE Joint Genome Institute (JGI-PGF)"/>
            <person name="Walter F."/>
            <person name="Albersmeier A."/>
            <person name="Kalinowski J."/>
            <person name="Ruckert C."/>
        </authorList>
    </citation>
    <scope>NUCLEOTIDE SEQUENCE</scope>
    <source>
        <strain evidence="1">KCTC 12988</strain>
    </source>
</reference>
<evidence type="ECO:0000313" key="2">
    <source>
        <dbReference type="Proteomes" id="UP000644507"/>
    </source>
</evidence>
<protein>
    <submittedName>
        <fullName evidence="1">Uncharacterized protein</fullName>
    </submittedName>
</protein>
<dbReference type="RefSeq" id="WP_189569884.1">
    <property type="nucleotide sequence ID" value="NZ_BMXI01000008.1"/>
</dbReference>
<comment type="caution">
    <text evidence="1">The sequence shown here is derived from an EMBL/GenBank/DDBJ whole genome shotgun (WGS) entry which is preliminary data.</text>
</comment>
<reference evidence="1" key="2">
    <citation type="submission" date="2020-09" db="EMBL/GenBank/DDBJ databases">
        <authorList>
            <person name="Sun Q."/>
            <person name="Kim S."/>
        </authorList>
    </citation>
    <scope>NUCLEOTIDE SEQUENCE</scope>
    <source>
        <strain evidence="1">KCTC 12988</strain>
    </source>
</reference>